<evidence type="ECO:0000313" key="2">
    <source>
        <dbReference type="Proteomes" id="UP000655570"/>
    </source>
</evidence>
<reference evidence="1 2" key="1">
    <citation type="submission" date="2020-08" db="EMBL/GenBank/DDBJ databases">
        <title>A Genomic Blueprint of the Chicken Gut Microbiome.</title>
        <authorList>
            <person name="Gilroy R."/>
            <person name="Ravi A."/>
            <person name="Getino M."/>
            <person name="Pursley I."/>
            <person name="Horton D.L."/>
            <person name="Alikhan N.-F."/>
            <person name="Baker D."/>
            <person name="Gharbi K."/>
            <person name="Hall N."/>
            <person name="Watson M."/>
            <person name="Adriaenssens E.M."/>
            <person name="Foster-Nyarko E."/>
            <person name="Jarju S."/>
            <person name="Secka A."/>
            <person name="Antonio M."/>
            <person name="Oren A."/>
            <person name="Chaudhuri R."/>
            <person name="La Ragione R.M."/>
            <person name="Hildebrand F."/>
            <person name="Pallen M.J."/>
        </authorList>
    </citation>
    <scope>NUCLEOTIDE SEQUENCE [LARGE SCALE GENOMIC DNA]</scope>
    <source>
        <strain evidence="1 2">Sa2CUA9</strain>
    </source>
</reference>
<protein>
    <submittedName>
        <fullName evidence="1">Uncharacterized protein</fullName>
    </submittedName>
</protein>
<proteinExistence type="predicted"/>
<gene>
    <name evidence="1" type="ORF">H9641_19600</name>
</gene>
<keyword evidence="2" id="KW-1185">Reference proteome</keyword>
<evidence type="ECO:0000313" key="1">
    <source>
        <dbReference type="EMBL" id="MBD7982905.1"/>
    </source>
</evidence>
<dbReference type="EMBL" id="JACSQF010000033">
    <property type="protein sequence ID" value="MBD7982905.1"/>
    <property type="molecule type" value="Genomic_DNA"/>
</dbReference>
<accession>A0ABR8U559</accession>
<name>A0ABR8U559_9CELL</name>
<sequence>MTSTVSDGQVQMLLEHTTPEEVGVDPASGAMPDRIAWCANALHFLAHLPDRVTLVVTGDMDRSVRERPAVPAPTEVAARELAPGDARAVIREDGRIDVLVPAGLFVEDGRGKSAAWELVTEEGLHVHAVQRVQDRATPWRARLVRVAERVVQDYQSERALGGEREDPSLWTKVADLPETLRAWGSGLVSVMRMMAEPAPGDDVLLELERVCGYAWEDFALAAADAVSHGRGAELPAVVARDPLWERMVGGHWERFVELLAPLPAGTGRVRREQVPGVEEVATLFQEWVETVGLRCEDLPDGQVRLSVTKDDIFTWSR</sequence>
<dbReference type="Proteomes" id="UP000655570">
    <property type="component" value="Unassembled WGS sequence"/>
</dbReference>
<organism evidence="1 2">
    <name type="scientific">Oerskovia merdavium</name>
    <dbReference type="NCBI Taxonomy" id="2762227"/>
    <lineage>
        <taxon>Bacteria</taxon>
        <taxon>Bacillati</taxon>
        <taxon>Actinomycetota</taxon>
        <taxon>Actinomycetes</taxon>
        <taxon>Micrococcales</taxon>
        <taxon>Cellulomonadaceae</taxon>
        <taxon>Oerskovia</taxon>
    </lineage>
</organism>
<comment type="caution">
    <text evidence="1">The sequence shown here is derived from an EMBL/GenBank/DDBJ whole genome shotgun (WGS) entry which is preliminary data.</text>
</comment>
<dbReference type="RefSeq" id="WP_191806086.1">
    <property type="nucleotide sequence ID" value="NZ_JACSQF010000033.1"/>
</dbReference>